<keyword evidence="3" id="KW-1185">Reference proteome</keyword>
<dbReference type="AlphaFoldDB" id="A0A3P7E5T9"/>
<sequence>MLSSSVASRTATFIACNSRATSSLGVFLAVQSFVFRVSSSALRPFKTTGRERGRLLSYNVDKKDDTFITPFYRQLLQFVQTVEQFAMFMAMSQSVSFVIFRTILTFSFFL</sequence>
<keyword evidence="1" id="KW-1133">Transmembrane helix</keyword>
<organism evidence="2 3">
    <name type="scientific">Wuchereria bancrofti</name>
    <dbReference type="NCBI Taxonomy" id="6293"/>
    <lineage>
        <taxon>Eukaryota</taxon>
        <taxon>Metazoa</taxon>
        <taxon>Ecdysozoa</taxon>
        <taxon>Nematoda</taxon>
        <taxon>Chromadorea</taxon>
        <taxon>Rhabditida</taxon>
        <taxon>Spirurina</taxon>
        <taxon>Spiruromorpha</taxon>
        <taxon>Filarioidea</taxon>
        <taxon>Onchocercidae</taxon>
        <taxon>Wuchereria</taxon>
    </lineage>
</organism>
<accession>A0A3P7E5T9</accession>
<name>A0A3P7E5T9_WUCBA</name>
<feature type="transmembrane region" description="Helical" evidence="1">
    <location>
        <begin position="85"/>
        <end position="109"/>
    </location>
</feature>
<dbReference type="EMBL" id="UYWW01002243">
    <property type="protein sequence ID" value="VDM11564.1"/>
    <property type="molecule type" value="Genomic_DNA"/>
</dbReference>
<proteinExistence type="predicted"/>
<gene>
    <name evidence="2" type="ORF">WBA_LOCUS4950</name>
</gene>
<protein>
    <submittedName>
        <fullName evidence="2">Uncharacterized protein</fullName>
    </submittedName>
</protein>
<evidence type="ECO:0000256" key="1">
    <source>
        <dbReference type="SAM" id="Phobius"/>
    </source>
</evidence>
<dbReference type="InParanoid" id="A0A3P7E5T9"/>
<keyword evidence="1" id="KW-0812">Transmembrane</keyword>
<reference evidence="2 3" key="1">
    <citation type="submission" date="2018-11" db="EMBL/GenBank/DDBJ databases">
        <authorList>
            <consortium name="Pathogen Informatics"/>
        </authorList>
    </citation>
    <scope>NUCLEOTIDE SEQUENCE [LARGE SCALE GENOMIC DNA]</scope>
</reference>
<dbReference type="Proteomes" id="UP000270924">
    <property type="component" value="Unassembled WGS sequence"/>
</dbReference>
<evidence type="ECO:0000313" key="2">
    <source>
        <dbReference type="EMBL" id="VDM11564.1"/>
    </source>
</evidence>
<keyword evidence="1" id="KW-0472">Membrane</keyword>
<evidence type="ECO:0000313" key="3">
    <source>
        <dbReference type="Proteomes" id="UP000270924"/>
    </source>
</evidence>